<evidence type="ECO:0000256" key="5">
    <source>
        <dbReference type="ARBA" id="ARBA00022679"/>
    </source>
</evidence>
<evidence type="ECO:0000256" key="11">
    <source>
        <dbReference type="ARBA" id="ARBA00023319"/>
    </source>
</evidence>
<dbReference type="SMART" id="SM00220">
    <property type="entry name" value="S_TKc"/>
    <property type="match status" value="1"/>
</dbReference>
<feature type="domain" description="Ig-like" evidence="15">
    <location>
        <begin position="1542"/>
        <end position="1629"/>
    </location>
</feature>
<comment type="caution">
    <text evidence="17">The sequence shown here is derived from an EMBL/GenBank/DDBJ whole genome shotgun (WGS) entry which is preliminary data.</text>
</comment>
<evidence type="ECO:0000256" key="13">
    <source>
        <dbReference type="SAM" id="MobiDB-lite"/>
    </source>
</evidence>
<dbReference type="FunFam" id="2.60.40.10:FF:000022">
    <property type="entry name" value="Cardiac titin"/>
    <property type="match status" value="1"/>
</dbReference>
<keyword evidence="10" id="KW-1015">Disulfide bond</keyword>
<dbReference type="Gene3D" id="2.60.40.10">
    <property type="entry name" value="Immunoglobulins"/>
    <property type="match status" value="11"/>
</dbReference>
<dbReference type="FunFam" id="2.60.40.10:FF:000107">
    <property type="entry name" value="Myosin, light chain kinase a"/>
    <property type="match status" value="1"/>
</dbReference>
<feature type="compositionally biased region" description="Low complexity" evidence="13">
    <location>
        <begin position="1"/>
        <end position="12"/>
    </location>
</feature>
<evidence type="ECO:0000256" key="4">
    <source>
        <dbReference type="ARBA" id="ARBA00022527"/>
    </source>
</evidence>
<dbReference type="CDD" id="cd00063">
    <property type="entry name" value="FN3"/>
    <property type="match status" value="1"/>
</dbReference>
<dbReference type="Gene3D" id="3.30.200.20">
    <property type="entry name" value="Phosphorylase Kinase, domain 1"/>
    <property type="match status" value="1"/>
</dbReference>
<evidence type="ECO:0000256" key="6">
    <source>
        <dbReference type="ARBA" id="ARBA00022737"/>
    </source>
</evidence>
<dbReference type="InterPro" id="IPR013098">
    <property type="entry name" value="Ig_I-set"/>
</dbReference>
<feature type="binding site" evidence="12">
    <location>
        <position position="1264"/>
    </location>
    <ligand>
        <name>ATP</name>
        <dbReference type="ChEBI" id="CHEBI:30616"/>
    </ligand>
</feature>
<dbReference type="InterPro" id="IPR007110">
    <property type="entry name" value="Ig-like_dom"/>
</dbReference>
<name>A0A8S4P6N7_OWEFU</name>
<dbReference type="GO" id="GO:0045989">
    <property type="term" value="P:positive regulation of striated muscle contraction"/>
    <property type="evidence" value="ECO:0007669"/>
    <property type="project" value="UniProtKB-ARBA"/>
</dbReference>
<dbReference type="PROSITE" id="PS00107">
    <property type="entry name" value="PROTEIN_KINASE_ATP"/>
    <property type="match status" value="1"/>
</dbReference>
<keyword evidence="8" id="KW-0418">Kinase</keyword>
<dbReference type="SMART" id="SM00409">
    <property type="entry name" value="IG"/>
    <property type="match status" value="10"/>
</dbReference>
<evidence type="ECO:0000256" key="9">
    <source>
        <dbReference type="ARBA" id="ARBA00022840"/>
    </source>
</evidence>
<keyword evidence="4" id="KW-0723">Serine/threonine-protein kinase</keyword>
<dbReference type="Gene3D" id="1.10.510.10">
    <property type="entry name" value="Transferase(Phosphotransferase) domain 1"/>
    <property type="match status" value="1"/>
</dbReference>
<keyword evidence="5" id="KW-0808">Transferase</keyword>
<dbReference type="Proteomes" id="UP000749559">
    <property type="component" value="Unassembled WGS sequence"/>
</dbReference>
<feature type="domain" description="Ig-like" evidence="15">
    <location>
        <begin position="998"/>
        <end position="1086"/>
    </location>
</feature>
<evidence type="ECO:0000259" key="16">
    <source>
        <dbReference type="PROSITE" id="PS50853"/>
    </source>
</evidence>
<dbReference type="OrthoDB" id="2152335at2759"/>
<dbReference type="GO" id="GO:0045214">
    <property type="term" value="P:sarcomere organization"/>
    <property type="evidence" value="ECO:0007669"/>
    <property type="project" value="UniProtKB-ARBA"/>
</dbReference>
<feature type="compositionally biased region" description="Low complexity" evidence="13">
    <location>
        <begin position="831"/>
        <end position="855"/>
    </location>
</feature>
<dbReference type="FunFam" id="1.10.510.10:FF:000594">
    <property type="entry name" value="Myosin light chain kinase isoform-III"/>
    <property type="match status" value="1"/>
</dbReference>
<accession>A0A8S4P6N7</accession>
<keyword evidence="18" id="KW-1185">Reference proteome</keyword>
<dbReference type="PROSITE" id="PS50835">
    <property type="entry name" value="IG_LIKE"/>
    <property type="match status" value="10"/>
</dbReference>
<dbReference type="InterPro" id="IPR017441">
    <property type="entry name" value="Protein_kinase_ATP_BS"/>
</dbReference>
<feature type="domain" description="Ig-like" evidence="15">
    <location>
        <begin position="240"/>
        <end position="330"/>
    </location>
</feature>
<dbReference type="InterPro" id="IPR036116">
    <property type="entry name" value="FN3_sf"/>
</dbReference>
<evidence type="ECO:0000256" key="3">
    <source>
        <dbReference type="ARBA" id="ARBA00022490"/>
    </source>
</evidence>
<dbReference type="PROSITE" id="PS50853">
    <property type="entry name" value="FN3"/>
    <property type="match status" value="1"/>
</dbReference>
<evidence type="ECO:0000256" key="12">
    <source>
        <dbReference type="PROSITE-ProRule" id="PRU10141"/>
    </source>
</evidence>
<dbReference type="EMBL" id="CAIIXF020000007">
    <property type="protein sequence ID" value="CAH1789051.1"/>
    <property type="molecule type" value="Genomic_DNA"/>
</dbReference>
<sequence>MSSQYRSTYRSARSAREPTPEKPALLRKLRDKTASEGGSITFETKLLRGTPKPDVTWLKDGKEISNDDHYQMTYDGETCWLNVKSLSSADDGEYSCTLTNSEGSVKTACHLMVEGASKYGRGSSKTSKVRAQKPEFIIKPRRQFVDEDQAAKFKASFEGSPTPTIQWSKGGNVIEESDKYKLYELRDYHFLEIKDCSIEDQGEYLCTITNDSGKDEQKAKLEVYEKPKPKMSSRVKKVAPEFESKLSHMTVKEGESVTLECTAIGTPEPTMKWYKDGNILKSSTDFKQTFDGKTAKLVINEILTEDAGKYECLAINNVGENRTYCRVKVEEVKKKGVPPTLEGTLSDQTVTDGDTVILECNVTGDPKPDVKWMHDGKPIKSTEDFKISYDGTVAKLEIMEVFPEDSGEYCCIISNSAGEVKTSSHIVVEEKAKAKKKGPEKRAPYFIQEFEPEYEVMDGTTVELIVRIGGTAPLDVIWLHNNKEIKKSSDIYKLTSQGDTYKLQMEEVFPEDAGSWVCEVYNDVGDVDTACKLIVKEEESAPTPAPTKPTPTKTTPTKQMPTKVSPAKTDINSNPPVPESGSQDDGFEETVSPEFIRKPRSLDIDEGTCAKFTCQVDAAPMATMVWSKDGKPVEDSARIKIYDDGIDTYTLEIPHCLSTDEGRYACVATNFEGSDKCSFGLKVRPLQDGPVDFRDLLKSKPGLKILTSGESTESEPQEKEPEQLDFRHMLKRHVKTKKKPEFLTNLEDVRVNDGDVLILECKVEGIPEPDIKWYFGKEELKEGDFTMSYDKTVAHLELDETLPEDAGEYICVATNETGSTQQSCDVRVRSTSEISENGSSIGSTASSTRSSPSKTASEERDTNAVQLDFRNVLKNKVKTKKKPEFISRPRDEVVKEGSSVTFECKVNGIPPPDVTWFFGKKEIKESKYFHMSYINEVAKLEISESFLEDEGEYICKATNESGSVQETCDLMVDELGSDEETGGTTNSSEVMGDDAVAPKIMARPEDLAVLKGTKIHLQCGFSGDPRPTVTWLKNRTTLQSDDLVNIETMRETSSLTVKKAAQEDSGQYTVKVQNSLGEDSADVSVTVEDVPEPPAGSPFASNTTTTSTNLCWYGPAYDGGSQVLCYRVELCKVKDMKWKTLTSKCEHTTYNVKNLEPETEYLFRVSAENKHGFSEPCKTSDKVFTSDGAPLDDDTAKKKDQAVITRKKSKKVEDSLPFEPQEVEISKERKLTDFYELKEEIGKGRFGNVHRCIEKSTGKEYAAKLIKLKATTNKEDVRQEIELMNLLHHPKLLLLKDAFETRRELALVMEHIGGGELFERIIENDFITEKDGVHYIRQICEGVKYMHTQSVLHLDLKPENVLCVNKNSTQIKLIDFGLARKYDPKENLRVMFGTPEFVAPEVINYEEVGPATDMWSVGVICYVLLSGLSPFMGDNPSETFVNVTKAQFDFEDEQFDELSQDAKDFIEKLLVKSTKERMKADDALGHPWLAQDTKTMKSNKLSTKKLKAFLARRKWQREKDRLKIREVDSEAMPEPQMKLSEPIFTEKLPSEPIKVQEGDVCKLEVKVCGEPTPDVQWFKDGTKLKRSRHYVTDSDGDTFSLTIQSATIDDDAEYRCKAINSEGEAECFSELYVESSGTTK</sequence>
<evidence type="ECO:0000313" key="17">
    <source>
        <dbReference type="EMBL" id="CAH1789051.1"/>
    </source>
</evidence>
<dbReference type="FunFam" id="3.30.200.20:FF:000315">
    <property type="entry name" value="Calcium-dependent protein kinase 3"/>
    <property type="match status" value="1"/>
</dbReference>
<dbReference type="FunFam" id="2.60.40.10:FF:000612">
    <property type="entry name" value="palladin isoform X1"/>
    <property type="match status" value="1"/>
</dbReference>
<dbReference type="Pfam" id="PF07679">
    <property type="entry name" value="I-set"/>
    <property type="match status" value="10"/>
</dbReference>
<dbReference type="GO" id="GO:0031430">
    <property type="term" value="C:M band"/>
    <property type="evidence" value="ECO:0007669"/>
    <property type="project" value="UniProtKB-ARBA"/>
</dbReference>
<feature type="domain" description="Protein kinase" evidence="14">
    <location>
        <begin position="1235"/>
        <end position="1489"/>
    </location>
</feature>
<keyword evidence="9 12" id="KW-0067">ATP-binding</keyword>
<comment type="similarity">
    <text evidence="2">Belongs to the protein kinase superfamily. CAMK Ser/Thr protein kinase family.</text>
</comment>
<feature type="region of interest" description="Disordered" evidence="13">
    <location>
        <begin position="821"/>
        <end position="862"/>
    </location>
</feature>
<comment type="subcellular location">
    <subcellularLocation>
        <location evidence="1">Cytoplasm</location>
    </subcellularLocation>
</comment>
<gene>
    <name evidence="17" type="ORF">OFUS_LOCUS14479</name>
</gene>
<dbReference type="Pfam" id="PF00069">
    <property type="entry name" value="Pkinase"/>
    <property type="match status" value="1"/>
</dbReference>
<dbReference type="InterPro" id="IPR008271">
    <property type="entry name" value="Ser/Thr_kinase_AS"/>
</dbReference>
<feature type="domain" description="Ig-like" evidence="15">
    <location>
        <begin position="339"/>
        <end position="427"/>
    </location>
</feature>
<dbReference type="FunFam" id="2.60.40.10:FF:000147">
    <property type="entry name" value="Myosin light chain kinase"/>
    <property type="match status" value="2"/>
</dbReference>
<feature type="domain" description="Ig-like" evidence="15">
    <location>
        <begin position="444"/>
        <end position="534"/>
    </location>
</feature>
<dbReference type="SMART" id="SM00060">
    <property type="entry name" value="FN3"/>
    <property type="match status" value="1"/>
</dbReference>
<feature type="domain" description="Ig-like" evidence="15">
    <location>
        <begin position="883"/>
        <end position="971"/>
    </location>
</feature>
<proteinExistence type="inferred from homology"/>
<evidence type="ECO:0000256" key="7">
    <source>
        <dbReference type="ARBA" id="ARBA00022741"/>
    </source>
</evidence>
<evidence type="ECO:0000313" key="18">
    <source>
        <dbReference type="Proteomes" id="UP000749559"/>
    </source>
</evidence>
<dbReference type="SUPFAM" id="SSF56112">
    <property type="entry name" value="Protein kinase-like (PK-like)"/>
    <property type="match status" value="1"/>
</dbReference>
<dbReference type="SMART" id="SM00408">
    <property type="entry name" value="IGc2"/>
    <property type="match status" value="10"/>
</dbReference>
<feature type="domain" description="Ig-like" evidence="15">
    <location>
        <begin position="134"/>
        <end position="222"/>
    </location>
</feature>
<dbReference type="PROSITE" id="PS50011">
    <property type="entry name" value="PROTEIN_KINASE_DOM"/>
    <property type="match status" value="1"/>
</dbReference>
<evidence type="ECO:0000256" key="2">
    <source>
        <dbReference type="ARBA" id="ARBA00006692"/>
    </source>
</evidence>
<evidence type="ECO:0000256" key="8">
    <source>
        <dbReference type="ARBA" id="ARBA00022777"/>
    </source>
</evidence>
<dbReference type="FunFam" id="2.60.40.10:FF:000345">
    <property type="entry name" value="Muscle M-line assembly protein unc-89"/>
    <property type="match status" value="1"/>
</dbReference>
<evidence type="ECO:0000256" key="10">
    <source>
        <dbReference type="ARBA" id="ARBA00023157"/>
    </source>
</evidence>
<dbReference type="GO" id="GO:0004674">
    <property type="term" value="F:protein serine/threonine kinase activity"/>
    <property type="evidence" value="ECO:0007669"/>
    <property type="project" value="UniProtKB-KW"/>
</dbReference>
<evidence type="ECO:0000259" key="14">
    <source>
        <dbReference type="PROSITE" id="PS50011"/>
    </source>
</evidence>
<dbReference type="Pfam" id="PF00041">
    <property type="entry name" value="fn3"/>
    <property type="match status" value="1"/>
</dbReference>
<dbReference type="GO" id="GO:0005524">
    <property type="term" value="F:ATP binding"/>
    <property type="evidence" value="ECO:0007669"/>
    <property type="project" value="UniProtKB-UniRule"/>
</dbReference>
<dbReference type="PANTHER" id="PTHR47633">
    <property type="entry name" value="IMMUNOGLOBULIN"/>
    <property type="match status" value="1"/>
</dbReference>
<dbReference type="SUPFAM" id="SSF49265">
    <property type="entry name" value="Fibronectin type III"/>
    <property type="match status" value="1"/>
</dbReference>
<evidence type="ECO:0000259" key="15">
    <source>
        <dbReference type="PROSITE" id="PS50835"/>
    </source>
</evidence>
<dbReference type="FunFam" id="2.60.40.10:FF:000425">
    <property type="entry name" value="Myosin light chain kinase"/>
    <property type="match status" value="4"/>
</dbReference>
<keyword evidence="7 12" id="KW-0547">Nucleotide-binding</keyword>
<dbReference type="InterPro" id="IPR003598">
    <property type="entry name" value="Ig_sub2"/>
</dbReference>
<dbReference type="SUPFAM" id="SSF48726">
    <property type="entry name" value="Immunoglobulin"/>
    <property type="match status" value="10"/>
</dbReference>
<feature type="region of interest" description="Disordered" evidence="13">
    <location>
        <begin position="538"/>
        <end position="587"/>
    </location>
</feature>
<dbReference type="InterPro" id="IPR011009">
    <property type="entry name" value="Kinase-like_dom_sf"/>
</dbReference>
<dbReference type="InterPro" id="IPR036179">
    <property type="entry name" value="Ig-like_dom_sf"/>
</dbReference>
<feature type="domain" description="Ig-like" evidence="15">
    <location>
        <begin position="593"/>
        <end position="670"/>
    </location>
</feature>
<protein>
    <submittedName>
        <fullName evidence="17">Uncharacterized protein</fullName>
    </submittedName>
</protein>
<dbReference type="PROSITE" id="PS00108">
    <property type="entry name" value="PROTEIN_KINASE_ST"/>
    <property type="match status" value="1"/>
</dbReference>
<feature type="domain" description="Ig-like" evidence="15">
    <location>
        <begin position="23"/>
        <end position="112"/>
    </location>
</feature>
<dbReference type="InterPro" id="IPR003961">
    <property type="entry name" value="FN3_dom"/>
</dbReference>
<dbReference type="GO" id="GO:0060298">
    <property type="term" value="P:positive regulation of sarcomere organization"/>
    <property type="evidence" value="ECO:0007669"/>
    <property type="project" value="UniProtKB-ARBA"/>
</dbReference>
<feature type="domain" description="Fibronectin type-III" evidence="16">
    <location>
        <begin position="1090"/>
        <end position="1189"/>
    </location>
</feature>
<dbReference type="InterPro" id="IPR000719">
    <property type="entry name" value="Prot_kinase_dom"/>
</dbReference>
<keyword evidence="11" id="KW-0393">Immunoglobulin domain</keyword>
<organism evidence="17 18">
    <name type="scientific">Owenia fusiformis</name>
    <name type="common">Polychaete worm</name>
    <dbReference type="NCBI Taxonomy" id="6347"/>
    <lineage>
        <taxon>Eukaryota</taxon>
        <taxon>Metazoa</taxon>
        <taxon>Spiralia</taxon>
        <taxon>Lophotrochozoa</taxon>
        <taxon>Annelida</taxon>
        <taxon>Polychaeta</taxon>
        <taxon>Sedentaria</taxon>
        <taxon>Canalipalpata</taxon>
        <taxon>Sabellida</taxon>
        <taxon>Oweniida</taxon>
        <taxon>Oweniidae</taxon>
        <taxon>Owenia</taxon>
    </lineage>
</organism>
<keyword evidence="6" id="KW-0677">Repeat</keyword>
<dbReference type="InterPro" id="IPR003599">
    <property type="entry name" value="Ig_sub"/>
</dbReference>
<feature type="compositionally biased region" description="Low complexity" evidence="13">
    <location>
        <begin position="550"/>
        <end position="563"/>
    </location>
</feature>
<dbReference type="InterPro" id="IPR013783">
    <property type="entry name" value="Ig-like_fold"/>
</dbReference>
<reference evidence="17" key="1">
    <citation type="submission" date="2022-03" db="EMBL/GenBank/DDBJ databases">
        <authorList>
            <person name="Martin C."/>
        </authorList>
    </citation>
    <scope>NUCLEOTIDE SEQUENCE</scope>
</reference>
<dbReference type="PANTHER" id="PTHR47633:SF7">
    <property type="entry name" value="TITIN HOMOLOG"/>
    <property type="match status" value="1"/>
</dbReference>
<evidence type="ECO:0000256" key="1">
    <source>
        <dbReference type="ARBA" id="ARBA00004496"/>
    </source>
</evidence>
<keyword evidence="3" id="KW-0963">Cytoplasm</keyword>
<feature type="region of interest" description="Disordered" evidence="13">
    <location>
        <begin position="1"/>
        <end position="33"/>
    </location>
</feature>
<feature type="domain" description="Ig-like" evidence="15">
    <location>
        <begin position="740"/>
        <end position="827"/>
    </location>
</feature>